<keyword evidence="6" id="KW-1185">Reference proteome</keyword>
<organism evidence="5 6">
    <name type="scientific">Allokutzneria oryzae</name>
    <dbReference type="NCBI Taxonomy" id="1378989"/>
    <lineage>
        <taxon>Bacteria</taxon>
        <taxon>Bacillati</taxon>
        <taxon>Actinomycetota</taxon>
        <taxon>Actinomycetes</taxon>
        <taxon>Pseudonocardiales</taxon>
        <taxon>Pseudonocardiaceae</taxon>
        <taxon>Allokutzneria</taxon>
    </lineage>
</organism>
<dbReference type="InterPro" id="IPR036388">
    <property type="entry name" value="WH-like_DNA-bd_sf"/>
</dbReference>
<dbReference type="Gene3D" id="1.10.10.10">
    <property type="entry name" value="Winged helix-like DNA-binding domain superfamily/Winged helix DNA-binding domain"/>
    <property type="match status" value="1"/>
</dbReference>
<name>A0ABV5ZSR8_9PSEU</name>
<sequence length="196" mass="22214">MTAAPPPEELADAATLKALAHPLRRRILAELRRGPASATTLATALGHNTGGTSYHLRELARHGFVEEDPALGRGKERWWRVRERDPRTPPAGELSADTVKLLTTIRNAQLAEDVDAWERYQQERGKGREEHEWADAVEFSRGSLTLTRAELTQFFDDYMALLKRYRRAPRETPQEARRILLRFIAFPDVPPAPNAD</sequence>
<keyword evidence="1" id="KW-0805">Transcription regulation</keyword>
<evidence type="ECO:0000256" key="1">
    <source>
        <dbReference type="ARBA" id="ARBA00023015"/>
    </source>
</evidence>
<keyword evidence="2" id="KW-0238">DNA-binding</keyword>
<dbReference type="Proteomes" id="UP001589693">
    <property type="component" value="Unassembled WGS sequence"/>
</dbReference>
<dbReference type="CDD" id="cd00090">
    <property type="entry name" value="HTH_ARSR"/>
    <property type="match status" value="1"/>
</dbReference>
<accession>A0ABV5ZSR8</accession>
<reference evidence="5 6" key="1">
    <citation type="submission" date="2024-09" db="EMBL/GenBank/DDBJ databases">
        <authorList>
            <person name="Sun Q."/>
            <person name="Mori K."/>
        </authorList>
    </citation>
    <scope>NUCLEOTIDE SEQUENCE [LARGE SCALE GENOMIC DNA]</scope>
    <source>
        <strain evidence="5 6">TBRC 7907</strain>
    </source>
</reference>
<evidence type="ECO:0000256" key="2">
    <source>
        <dbReference type="ARBA" id="ARBA00023125"/>
    </source>
</evidence>
<dbReference type="PANTHER" id="PTHR33154">
    <property type="entry name" value="TRANSCRIPTIONAL REGULATOR, ARSR FAMILY"/>
    <property type="match status" value="1"/>
</dbReference>
<dbReference type="InterPro" id="IPR011991">
    <property type="entry name" value="ArsR-like_HTH"/>
</dbReference>
<gene>
    <name evidence="5" type="ORF">ACFFQA_04155</name>
</gene>
<dbReference type="EMBL" id="JBHLZU010000003">
    <property type="protein sequence ID" value="MFB9903124.1"/>
    <property type="molecule type" value="Genomic_DNA"/>
</dbReference>
<evidence type="ECO:0000313" key="5">
    <source>
        <dbReference type="EMBL" id="MFB9903124.1"/>
    </source>
</evidence>
<dbReference type="InterPro" id="IPR051081">
    <property type="entry name" value="HTH_MetalResp_TranReg"/>
</dbReference>
<dbReference type="RefSeq" id="WP_377850257.1">
    <property type="nucleotide sequence ID" value="NZ_JBHLZU010000003.1"/>
</dbReference>
<dbReference type="SMART" id="SM00418">
    <property type="entry name" value="HTH_ARSR"/>
    <property type="match status" value="1"/>
</dbReference>
<protein>
    <submittedName>
        <fullName evidence="5">ArsR/SmtB family transcription factor</fullName>
    </submittedName>
</protein>
<dbReference type="PANTHER" id="PTHR33154:SF15">
    <property type="entry name" value="REGULATORY PROTEIN ARSR"/>
    <property type="match status" value="1"/>
</dbReference>
<feature type="domain" description="HTH arsR-type" evidence="4">
    <location>
        <begin position="14"/>
        <end position="100"/>
    </location>
</feature>
<evidence type="ECO:0000259" key="4">
    <source>
        <dbReference type="SMART" id="SM00418"/>
    </source>
</evidence>
<dbReference type="Gene3D" id="6.10.140.2180">
    <property type="match status" value="1"/>
</dbReference>
<dbReference type="Pfam" id="PF12840">
    <property type="entry name" value="HTH_20"/>
    <property type="match status" value="1"/>
</dbReference>
<evidence type="ECO:0000313" key="6">
    <source>
        <dbReference type="Proteomes" id="UP001589693"/>
    </source>
</evidence>
<comment type="caution">
    <text evidence="5">The sequence shown here is derived from an EMBL/GenBank/DDBJ whole genome shotgun (WGS) entry which is preliminary data.</text>
</comment>
<proteinExistence type="predicted"/>
<dbReference type="InterPro" id="IPR036390">
    <property type="entry name" value="WH_DNA-bd_sf"/>
</dbReference>
<dbReference type="SUPFAM" id="SSF46785">
    <property type="entry name" value="Winged helix' DNA-binding domain"/>
    <property type="match status" value="1"/>
</dbReference>
<keyword evidence="3" id="KW-0804">Transcription</keyword>
<dbReference type="InterPro" id="IPR001845">
    <property type="entry name" value="HTH_ArsR_DNA-bd_dom"/>
</dbReference>
<evidence type="ECO:0000256" key="3">
    <source>
        <dbReference type="ARBA" id="ARBA00023163"/>
    </source>
</evidence>